<evidence type="ECO:0000256" key="3">
    <source>
        <dbReference type="ARBA" id="ARBA00023125"/>
    </source>
</evidence>
<dbReference type="GO" id="GO:0006313">
    <property type="term" value="P:DNA transposition"/>
    <property type="evidence" value="ECO:0007669"/>
    <property type="project" value="InterPro"/>
</dbReference>
<organism evidence="6 7">
    <name type="scientific">Clostridium drakei</name>
    <dbReference type="NCBI Taxonomy" id="332101"/>
    <lineage>
        <taxon>Bacteria</taxon>
        <taxon>Bacillati</taxon>
        <taxon>Bacillota</taxon>
        <taxon>Clostridia</taxon>
        <taxon>Eubacteriales</taxon>
        <taxon>Clostridiaceae</taxon>
        <taxon>Clostridium</taxon>
    </lineage>
</organism>
<dbReference type="Proteomes" id="UP000244910">
    <property type="component" value="Chromosome"/>
</dbReference>
<keyword evidence="7" id="KW-1185">Reference proteome</keyword>
<dbReference type="PANTHER" id="PTHR33258">
    <property type="entry name" value="TRANSPOSASE INSL FOR INSERTION SEQUENCE ELEMENT IS186A-RELATED"/>
    <property type="match status" value="1"/>
</dbReference>
<dbReference type="GO" id="GO:0004803">
    <property type="term" value="F:transposase activity"/>
    <property type="evidence" value="ECO:0007669"/>
    <property type="project" value="InterPro"/>
</dbReference>
<dbReference type="NCBIfam" id="NF033592">
    <property type="entry name" value="transpos_IS4_1"/>
    <property type="match status" value="1"/>
</dbReference>
<feature type="domain" description="Transposase IS4-like" evidence="5">
    <location>
        <begin position="122"/>
        <end position="332"/>
    </location>
</feature>
<reference evidence="7" key="1">
    <citation type="submission" date="2017-04" db="EMBL/GenBank/DDBJ databases">
        <authorList>
            <person name="Song Y."/>
            <person name="Cho B.-K."/>
        </authorList>
    </citation>
    <scope>NUCLEOTIDE SEQUENCE [LARGE SCALE GENOMIC DNA]</scope>
    <source>
        <strain evidence="7">SL1</strain>
    </source>
</reference>
<dbReference type="InterPro" id="IPR012337">
    <property type="entry name" value="RNaseH-like_sf"/>
</dbReference>
<comment type="similarity">
    <text evidence="1">Belongs to the transposase 11 family.</text>
</comment>
<dbReference type="AlphaFoldDB" id="A0A2U8DL52"/>
<dbReference type="InterPro" id="IPR047952">
    <property type="entry name" value="Transpos_IS4"/>
</dbReference>
<protein>
    <recommendedName>
        <fullName evidence="5">Transposase IS4-like domain-containing protein</fullName>
    </recommendedName>
</protein>
<evidence type="ECO:0000256" key="4">
    <source>
        <dbReference type="ARBA" id="ARBA00023172"/>
    </source>
</evidence>
<sequence length="430" mass="50309">MIEVFLMKEKNYFLQGIRITNSLIDDIIFLFESRSKETYFSRVGSNIMTFKSILIFILNFVKRSLQIELDDFFANVDGTKSYVTKQAFSKARKKIQPTAFVKMSNEIIKWFYKDTDFKHYKGYRLLSIDGSVLEINNTEKLREEFGYIENQTIKVARARATGLYDVENDMIITSSIDHYRTGERASAIELINKLESLGSYNDLILFDRGYPSKDFISFIESKNIKYLMRVCAAFLKAVVNVQDEDQIVEVKCKKEIIKIRVLKFELDSGTNEILITNIYNKTFTVNDFKKLYFRRWGIEVKYNELKSRLQIENFSGETPIAIKQDFYATMYLSNMVSLAKKDANAIIEKSNADKDLKHEYKVNTNILIGKLKTSLVVMLLEKNHRKRCEILNKIMEEISKNVIPIRPKRQYARRMTVRANKNSLNTKRSL</sequence>
<evidence type="ECO:0000313" key="7">
    <source>
        <dbReference type="Proteomes" id="UP000244910"/>
    </source>
</evidence>
<name>A0A2U8DL52_9CLOT</name>
<evidence type="ECO:0000259" key="5">
    <source>
        <dbReference type="Pfam" id="PF01609"/>
    </source>
</evidence>
<proteinExistence type="inferred from homology"/>
<evidence type="ECO:0000313" key="6">
    <source>
        <dbReference type="EMBL" id="AWI03470.1"/>
    </source>
</evidence>
<gene>
    <name evidence="6" type="ORF">B9W14_02860</name>
</gene>
<dbReference type="Pfam" id="PF01609">
    <property type="entry name" value="DDE_Tnp_1"/>
    <property type="match status" value="1"/>
</dbReference>
<dbReference type="PANTHER" id="PTHR33258:SF1">
    <property type="entry name" value="TRANSPOSASE INSL FOR INSERTION SEQUENCE ELEMENT IS186A-RELATED"/>
    <property type="match status" value="1"/>
</dbReference>
<accession>A0A2U8DL52</accession>
<keyword evidence="2" id="KW-0815">Transposition</keyword>
<dbReference type="KEGG" id="cdrk:B9W14_02860"/>
<dbReference type="EMBL" id="CP020953">
    <property type="protein sequence ID" value="AWI03470.1"/>
    <property type="molecule type" value="Genomic_DNA"/>
</dbReference>
<evidence type="ECO:0000256" key="1">
    <source>
        <dbReference type="ARBA" id="ARBA00010075"/>
    </source>
</evidence>
<keyword evidence="3" id="KW-0238">DNA-binding</keyword>
<evidence type="ECO:0000256" key="2">
    <source>
        <dbReference type="ARBA" id="ARBA00022578"/>
    </source>
</evidence>
<dbReference type="GO" id="GO:0003677">
    <property type="term" value="F:DNA binding"/>
    <property type="evidence" value="ECO:0007669"/>
    <property type="project" value="UniProtKB-KW"/>
</dbReference>
<dbReference type="InterPro" id="IPR002559">
    <property type="entry name" value="Transposase_11"/>
</dbReference>
<keyword evidence="4" id="KW-0233">DNA recombination</keyword>
<dbReference type="SUPFAM" id="SSF53098">
    <property type="entry name" value="Ribonuclease H-like"/>
    <property type="match status" value="1"/>
</dbReference>